<gene>
    <name evidence="1" type="ORF">B0A75_19290</name>
</gene>
<dbReference type="Pfam" id="PF13245">
    <property type="entry name" value="AAA_19"/>
    <property type="match status" value="1"/>
</dbReference>
<name>A0A226HN36_9FLAO</name>
<comment type="caution">
    <text evidence="1">The sequence shown here is derived from an EMBL/GenBank/DDBJ whole genome shotgun (WGS) entry which is preliminary data.</text>
</comment>
<dbReference type="InterPro" id="IPR000212">
    <property type="entry name" value="DNA_helicase_UvrD/REP"/>
</dbReference>
<proteinExistence type="predicted"/>
<dbReference type="Proteomes" id="UP000198336">
    <property type="component" value="Unassembled WGS sequence"/>
</dbReference>
<dbReference type="RefSeq" id="WP_244284430.1">
    <property type="nucleotide sequence ID" value="NZ_MUHA01000031.1"/>
</dbReference>
<keyword evidence="1" id="KW-0067">ATP-binding</keyword>
<accession>A0A226HN36</accession>
<dbReference type="SUPFAM" id="SSF52540">
    <property type="entry name" value="P-loop containing nucleoside triphosphate hydrolases"/>
    <property type="match status" value="1"/>
</dbReference>
<dbReference type="GO" id="GO:0043138">
    <property type="term" value="F:3'-5' DNA helicase activity"/>
    <property type="evidence" value="ECO:0007669"/>
    <property type="project" value="TreeGrafter"/>
</dbReference>
<evidence type="ECO:0000313" key="2">
    <source>
        <dbReference type="Proteomes" id="UP000198336"/>
    </source>
</evidence>
<dbReference type="GO" id="GO:0003677">
    <property type="term" value="F:DNA binding"/>
    <property type="evidence" value="ECO:0007669"/>
    <property type="project" value="InterPro"/>
</dbReference>
<sequence length="585" mass="66598">MMAEEDQTSPAEKASQECLMQVLKAIDEHQNFLVEAGAGAGKTYTLIKALKHLISKYSVEFERANKKIACITYTNVAKDEIKSRTDNHPVIIADTIHAFAWQVMQVFQKPLRDRISALGEKWVARIEVAGGITDQKVIYNLGYPKITDTEIFLHHDDVIKLFTSLLSDLKFRKIFANKYPVLLIDEYQDTNLSLANTLVENFIETEEGPLIGFFGDHWQKIYGSSSCGLIQATDGKLLSIGKQANFRSDKSIVDVLNNMRPELPQHEHDPTSAGEISVYHTNNFTGERRTGAHWNGDLPEDVAHERLETLKELLRASGWNISPETTKILMLTNNVLASEQGYQTVSSAFSDSDDYLKKNNEYISFLTDTVEIGAAAFLEKRYGLMIEAFRINTNRIRRHSDKQVWHDAMMQLNDERTNGTIGSVIDLLKVTSKPRLPKKIDERENRIATVRLQPESERSDEDKNFLTKYDGIRTIPYPEIGNLAKYIDDKTIYSTKHGVKGAQFDNVIVVFGRGWNHYNWNQMLEHVNSGNVPEGNRDAFERNRNLFYVACSRPKHRLSLLFTQELSANAILGLQHWFGEIVQPI</sequence>
<evidence type="ECO:0000313" key="1">
    <source>
        <dbReference type="EMBL" id="OXA95504.1"/>
    </source>
</evidence>
<protein>
    <submittedName>
        <fullName evidence="1">DNA helicase II</fullName>
    </submittedName>
</protein>
<dbReference type="AlphaFoldDB" id="A0A226HN36"/>
<dbReference type="Gene3D" id="3.40.50.300">
    <property type="entry name" value="P-loop containing nucleotide triphosphate hydrolases"/>
    <property type="match status" value="2"/>
</dbReference>
<keyword evidence="1" id="KW-0378">Hydrolase</keyword>
<organism evidence="1 2">
    <name type="scientific">Flavobacterium oncorhynchi</name>
    <dbReference type="NCBI Taxonomy" id="728056"/>
    <lineage>
        <taxon>Bacteria</taxon>
        <taxon>Pseudomonadati</taxon>
        <taxon>Bacteroidota</taxon>
        <taxon>Flavobacteriia</taxon>
        <taxon>Flavobacteriales</taxon>
        <taxon>Flavobacteriaceae</taxon>
        <taxon>Flavobacterium</taxon>
    </lineage>
</organism>
<dbReference type="EMBL" id="MUHA01000031">
    <property type="protein sequence ID" value="OXA95504.1"/>
    <property type="molecule type" value="Genomic_DNA"/>
</dbReference>
<dbReference type="PANTHER" id="PTHR11070">
    <property type="entry name" value="UVRD / RECB / PCRA DNA HELICASE FAMILY MEMBER"/>
    <property type="match status" value="1"/>
</dbReference>
<keyword evidence="1" id="KW-0347">Helicase</keyword>
<keyword evidence="2" id="KW-1185">Reference proteome</keyword>
<dbReference type="PANTHER" id="PTHR11070:SF3">
    <property type="entry name" value="DNA 3'-5' HELICASE"/>
    <property type="match status" value="1"/>
</dbReference>
<dbReference type="GO" id="GO:0005524">
    <property type="term" value="F:ATP binding"/>
    <property type="evidence" value="ECO:0007669"/>
    <property type="project" value="InterPro"/>
</dbReference>
<dbReference type="InterPro" id="IPR027417">
    <property type="entry name" value="P-loop_NTPase"/>
</dbReference>
<reference evidence="1 2" key="1">
    <citation type="submission" date="2016-11" db="EMBL/GenBank/DDBJ databases">
        <title>Whole genomes of Flavobacteriaceae.</title>
        <authorList>
            <person name="Stine C."/>
            <person name="Li C."/>
            <person name="Tadesse D."/>
        </authorList>
    </citation>
    <scope>NUCLEOTIDE SEQUENCE [LARGE SCALE GENOMIC DNA]</scope>
    <source>
        <strain evidence="1 2">CCUG 59446</strain>
    </source>
</reference>
<keyword evidence="1" id="KW-0547">Nucleotide-binding</keyword>
<dbReference type="GO" id="GO:0005829">
    <property type="term" value="C:cytosol"/>
    <property type="evidence" value="ECO:0007669"/>
    <property type="project" value="TreeGrafter"/>
</dbReference>
<dbReference type="GO" id="GO:0000725">
    <property type="term" value="P:recombinational repair"/>
    <property type="evidence" value="ECO:0007669"/>
    <property type="project" value="TreeGrafter"/>
</dbReference>